<evidence type="ECO:0000313" key="2">
    <source>
        <dbReference type="EMBL" id="CAD6243269.1"/>
    </source>
</evidence>
<proteinExistence type="predicted"/>
<evidence type="ECO:0000313" key="3">
    <source>
        <dbReference type="Proteomes" id="UP000604825"/>
    </source>
</evidence>
<gene>
    <name evidence="2" type="ORF">NCGR_LOCUS28501</name>
</gene>
<dbReference type="EMBL" id="CAJGYO010000007">
    <property type="protein sequence ID" value="CAD6243269.1"/>
    <property type="molecule type" value="Genomic_DNA"/>
</dbReference>
<feature type="compositionally biased region" description="Gly residues" evidence="1">
    <location>
        <begin position="105"/>
        <end position="120"/>
    </location>
</feature>
<evidence type="ECO:0000256" key="1">
    <source>
        <dbReference type="SAM" id="MobiDB-lite"/>
    </source>
</evidence>
<sequence length="215" mass="21998">MTSTGPGESMASECGSGTHRLGSEAAGRRAVKQAPASCATRSVASGSGKGSAKSGGWGCWRRGSGRSRAGSGGAAPYPGVWHGGGDPGLRPTRRARSLPVVAGAGWHGRGTGARGRGSGPRPGRAGAGTSARDLGLSLYFTLHVRRWLASSSAALIWCSRGASLLAVHLASVSVVAASLRRLLPAGRWLQATAWRHHRGGLTEALKLFLCSRKTP</sequence>
<dbReference type="Proteomes" id="UP000604825">
    <property type="component" value="Unassembled WGS sequence"/>
</dbReference>
<feature type="compositionally biased region" description="Low complexity" evidence="1">
    <location>
        <begin position="59"/>
        <end position="69"/>
    </location>
</feature>
<name>A0A811PLV3_9POAL</name>
<keyword evidence="3" id="KW-1185">Reference proteome</keyword>
<protein>
    <submittedName>
        <fullName evidence="2">Uncharacterized protein</fullName>
    </submittedName>
</protein>
<reference evidence="2" key="1">
    <citation type="submission" date="2020-10" db="EMBL/GenBank/DDBJ databases">
        <authorList>
            <person name="Han B."/>
            <person name="Lu T."/>
            <person name="Zhao Q."/>
            <person name="Huang X."/>
            <person name="Zhao Y."/>
        </authorList>
    </citation>
    <scope>NUCLEOTIDE SEQUENCE</scope>
</reference>
<accession>A0A811PLV3</accession>
<dbReference type="AlphaFoldDB" id="A0A811PLV3"/>
<feature type="region of interest" description="Disordered" evidence="1">
    <location>
        <begin position="1"/>
        <end position="128"/>
    </location>
</feature>
<comment type="caution">
    <text evidence="2">The sequence shown here is derived from an EMBL/GenBank/DDBJ whole genome shotgun (WGS) entry which is preliminary data.</text>
</comment>
<feature type="compositionally biased region" description="Gly residues" evidence="1">
    <location>
        <begin position="47"/>
        <end position="58"/>
    </location>
</feature>
<organism evidence="2 3">
    <name type="scientific">Miscanthus lutarioriparius</name>
    <dbReference type="NCBI Taxonomy" id="422564"/>
    <lineage>
        <taxon>Eukaryota</taxon>
        <taxon>Viridiplantae</taxon>
        <taxon>Streptophyta</taxon>
        <taxon>Embryophyta</taxon>
        <taxon>Tracheophyta</taxon>
        <taxon>Spermatophyta</taxon>
        <taxon>Magnoliopsida</taxon>
        <taxon>Liliopsida</taxon>
        <taxon>Poales</taxon>
        <taxon>Poaceae</taxon>
        <taxon>PACMAD clade</taxon>
        <taxon>Panicoideae</taxon>
        <taxon>Andropogonodae</taxon>
        <taxon>Andropogoneae</taxon>
        <taxon>Saccharinae</taxon>
        <taxon>Miscanthus</taxon>
    </lineage>
</organism>